<evidence type="ECO:0000313" key="2">
    <source>
        <dbReference type="EMBL" id="MTV82983.1"/>
    </source>
</evidence>
<feature type="transmembrane region" description="Helical" evidence="1">
    <location>
        <begin position="12"/>
        <end position="30"/>
    </location>
</feature>
<proteinExistence type="predicted"/>
<keyword evidence="1" id="KW-0472">Membrane</keyword>
<evidence type="ECO:0000256" key="1">
    <source>
        <dbReference type="SAM" id="Phobius"/>
    </source>
</evidence>
<dbReference type="RefSeq" id="WP_155432247.1">
    <property type="nucleotide sequence ID" value="NZ_WNJO01000013.1"/>
</dbReference>
<protein>
    <submittedName>
        <fullName evidence="2">Uncharacterized protein</fullName>
    </submittedName>
</protein>
<evidence type="ECO:0000313" key="3">
    <source>
        <dbReference type="Proteomes" id="UP000466388"/>
    </source>
</evidence>
<reference evidence="2 3" key="1">
    <citation type="submission" date="2019-11" db="EMBL/GenBank/DDBJ databases">
        <title>Lactobacillus sp. nov. CRM56-3, isolated from fermented tea leaves.</title>
        <authorList>
            <person name="Phuengjayaem S."/>
            <person name="Tanasupawat S."/>
        </authorList>
    </citation>
    <scope>NUCLEOTIDE SEQUENCE [LARGE SCALE GENOMIC DNA]</scope>
    <source>
        <strain evidence="2 3">CRM56-3</strain>
    </source>
</reference>
<keyword evidence="1" id="KW-1133">Transmembrane helix</keyword>
<keyword evidence="1" id="KW-0812">Transmembrane</keyword>
<dbReference type="EMBL" id="WNJO01000013">
    <property type="protein sequence ID" value="MTV82983.1"/>
    <property type="molecule type" value="Genomic_DNA"/>
</dbReference>
<dbReference type="Proteomes" id="UP000466388">
    <property type="component" value="Unassembled WGS sequence"/>
</dbReference>
<gene>
    <name evidence="2" type="ORF">GM612_10130</name>
</gene>
<accession>A0A7X2XWP3</accession>
<dbReference type="AlphaFoldDB" id="A0A7X2XWP3"/>
<sequence>MAQGHHFKKKQASYHWFTVGGTFLFFFEILKPIIKWLAHVTAGFWAIIWSGVELLLIWLIPIIVVLMIMRFVFWLLGVNADTPTDDSWDSGYDNGWLDSWAMHSHDDDNWHDIY</sequence>
<keyword evidence="3" id="KW-1185">Reference proteome</keyword>
<feature type="transmembrane region" description="Helical" evidence="1">
    <location>
        <begin position="42"/>
        <end position="68"/>
    </location>
</feature>
<comment type="caution">
    <text evidence="2">The sequence shown here is derived from an EMBL/GenBank/DDBJ whole genome shotgun (WGS) entry which is preliminary data.</text>
</comment>
<name>A0A7X2XWP3_9LACO</name>
<organism evidence="2 3">
    <name type="scientific">Secundilactobacillus folii</name>
    <dbReference type="NCBI Taxonomy" id="2678357"/>
    <lineage>
        <taxon>Bacteria</taxon>
        <taxon>Bacillati</taxon>
        <taxon>Bacillota</taxon>
        <taxon>Bacilli</taxon>
        <taxon>Lactobacillales</taxon>
        <taxon>Lactobacillaceae</taxon>
        <taxon>Secundilactobacillus</taxon>
    </lineage>
</organism>